<evidence type="ECO:0000313" key="2">
    <source>
        <dbReference type="Proteomes" id="UP000199727"/>
    </source>
</evidence>
<organism evidence="1 2">
    <name type="scientific">Cryptococcus neoformans Tu259-1</name>
    <dbReference type="NCBI Taxonomy" id="1230072"/>
    <lineage>
        <taxon>Eukaryota</taxon>
        <taxon>Fungi</taxon>
        <taxon>Dikarya</taxon>
        <taxon>Basidiomycota</taxon>
        <taxon>Agaricomycotina</taxon>
        <taxon>Tremellomycetes</taxon>
        <taxon>Tremellales</taxon>
        <taxon>Cryptococcaceae</taxon>
        <taxon>Cryptococcus</taxon>
        <taxon>Cryptococcus neoformans species complex</taxon>
    </lineage>
</organism>
<name>A0A854QH01_CRYNE</name>
<gene>
    <name evidence="1" type="ORF">C361_04652</name>
</gene>
<reference evidence="1 2" key="1">
    <citation type="submission" date="2017-06" db="EMBL/GenBank/DDBJ databases">
        <title>Global population genomics of the pathogenic fungus Cryptococcus neoformans var. grubii.</title>
        <authorList>
            <person name="Cuomo C."/>
            <person name="Litvintseva A."/>
            <person name="Chen Y."/>
            <person name="Young S."/>
            <person name="Zeng Q."/>
            <person name="Chapman S."/>
            <person name="Gujja S."/>
            <person name="Saif S."/>
            <person name="Birren B."/>
        </authorList>
    </citation>
    <scope>NUCLEOTIDE SEQUENCE [LARGE SCALE GENOMIC DNA]</scope>
    <source>
        <strain evidence="1 2">Tu259-1</strain>
    </source>
</reference>
<proteinExistence type="predicted"/>
<comment type="caution">
    <text evidence="1">The sequence shown here is derived from an EMBL/GenBank/DDBJ whole genome shotgun (WGS) entry which is preliminary data.</text>
</comment>
<sequence>MLKQPSSGSGSDHRPFLARFLAATAKLGVLPTVLPALTPHLAFTLPPAASYPLLSDSIAAYTKYTTSAESTSKRAQVQRGMVRRQVAGMWAAYLRGLIAAGWREEAKRLFEAPPDGVEWDPFTSGYVVSRLAPCLSAPGPPFPLSTPLKTTSLPLSKQLLSTSLSPTHLASVLHTLSSQPLCTTHPNLLPRFKQRFLRRTFTAGTRERERTWLHAEIINLQKQGRHHDAVQTFADHFFWVGLPPHPSFSSLSATSKNASAKHYPSIQILVTLLPSLLPLLPAPLSSSVPNYLDAYVQLATGTDPALAPALRPNSVMWSVVVREIVHWGGGGEKGLEQGRKVLALARRASEASEASDGPGEAAYRALLLALAGRRRVDEMYDLLDHMESLSSSSSSFPAEPSGTSPKTYIPLVAILAKTGLAADAQRVLQRGVDRFGGGWVGNVVLD</sequence>
<accession>A0A854QH01</accession>
<dbReference type="Proteomes" id="UP000199727">
    <property type="component" value="Unassembled WGS sequence"/>
</dbReference>
<dbReference type="OrthoDB" id="2576482at2759"/>
<protein>
    <submittedName>
        <fullName evidence="1">Uncharacterized protein</fullName>
    </submittedName>
</protein>
<dbReference type="AlphaFoldDB" id="A0A854QH01"/>
<evidence type="ECO:0000313" key="1">
    <source>
        <dbReference type="EMBL" id="OXG17664.1"/>
    </source>
</evidence>
<dbReference type="EMBL" id="AMKT01000059">
    <property type="protein sequence ID" value="OXG17664.1"/>
    <property type="molecule type" value="Genomic_DNA"/>
</dbReference>